<organism evidence="1 2">
    <name type="scientific">Vararia minispora EC-137</name>
    <dbReference type="NCBI Taxonomy" id="1314806"/>
    <lineage>
        <taxon>Eukaryota</taxon>
        <taxon>Fungi</taxon>
        <taxon>Dikarya</taxon>
        <taxon>Basidiomycota</taxon>
        <taxon>Agaricomycotina</taxon>
        <taxon>Agaricomycetes</taxon>
        <taxon>Russulales</taxon>
        <taxon>Lachnocladiaceae</taxon>
        <taxon>Vararia</taxon>
    </lineage>
</organism>
<keyword evidence="2" id="KW-1185">Reference proteome</keyword>
<evidence type="ECO:0000313" key="1">
    <source>
        <dbReference type="EMBL" id="KAI0029446.1"/>
    </source>
</evidence>
<name>A0ACB8QCU9_9AGAM</name>
<sequence>DGRWVALGSRKRTVHVFATNPYGGPPDERSHMAGRVLNAPTMPAPTTVSPITRIRAPQPQPGAPAPASLAVTFVASSPNALPKRLLPPAGSRSPVSRRRPTNFQDILMFDPLDGTLSLRRFFVEQRQSEHSLSVPSGVPGIGGTSISLPTRPSFGLPSSPPSARRPSALSVMIERPVELYARESEIATWNLRRGRDWEAVRGSIGEASPGKFVLEAAAKGKPNWLWQAELQTSSPSRRILPRSIYLVHQFSFSALGEDYQGLVRRHRLDVVGTRIAVRREVAVSAHASAAGDAPFAQHAGPASFDEGLSSAMSSSLEVGADSPPVIPMYPNGGASGSYKAAIPIGRVAEG</sequence>
<reference evidence="1" key="2">
    <citation type="journal article" date="2022" name="New Phytol.">
        <title>Evolutionary transition to the ectomycorrhizal habit in the genomes of a hyperdiverse lineage of mushroom-forming fungi.</title>
        <authorList>
            <person name="Looney B."/>
            <person name="Miyauchi S."/>
            <person name="Morin E."/>
            <person name="Drula E."/>
            <person name="Courty P.E."/>
            <person name="Kohler A."/>
            <person name="Kuo A."/>
            <person name="LaButti K."/>
            <person name="Pangilinan J."/>
            <person name="Lipzen A."/>
            <person name="Riley R."/>
            <person name="Andreopoulos W."/>
            <person name="He G."/>
            <person name="Johnson J."/>
            <person name="Nolan M."/>
            <person name="Tritt A."/>
            <person name="Barry K.W."/>
            <person name="Grigoriev I.V."/>
            <person name="Nagy L.G."/>
            <person name="Hibbett D."/>
            <person name="Henrissat B."/>
            <person name="Matheny P.B."/>
            <person name="Labbe J."/>
            <person name="Martin F.M."/>
        </authorList>
    </citation>
    <scope>NUCLEOTIDE SEQUENCE</scope>
    <source>
        <strain evidence="1">EC-137</strain>
    </source>
</reference>
<comment type="caution">
    <text evidence="1">The sequence shown here is derived from an EMBL/GenBank/DDBJ whole genome shotgun (WGS) entry which is preliminary data.</text>
</comment>
<gene>
    <name evidence="1" type="ORF">K488DRAFT_13258</name>
</gene>
<reference evidence="1" key="1">
    <citation type="submission" date="2021-02" db="EMBL/GenBank/DDBJ databases">
        <authorList>
            <consortium name="DOE Joint Genome Institute"/>
            <person name="Ahrendt S."/>
            <person name="Looney B.P."/>
            <person name="Miyauchi S."/>
            <person name="Morin E."/>
            <person name="Drula E."/>
            <person name="Courty P.E."/>
            <person name="Chicoki N."/>
            <person name="Fauchery L."/>
            <person name="Kohler A."/>
            <person name="Kuo A."/>
            <person name="Labutti K."/>
            <person name="Pangilinan J."/>
            <person name="Lipzen A."/>
            <person name="Riley R."/>
            <person name="Andreopoulos W."/>
            <person name="He G."/>
            <person name="Johnson J."/>
            <person name="Barry K.W."/>
            <person name="Grigoriev I.V."/>
            <person name="Nagy L."/>
            <person name="Hibbett D."/>
            <person name="Henrissat B."/>
            <person name="Matheny P.B."/>
            <person name="Labbe J."/>
            <person name="Martin F."/>
        </authorList>
    </citation>
    <scope>NUCLEOTIDE SEQUENCE</scope>
    <source>
        <strain evidence="1">EC-137</strain>
    </source>
</reference>
<dbReference type="Proteomes" id="UP000814128">
    <property type="component" value="Unassembled WGS sequence"/>
</dbReference>
<feature type="non-terminal residue" evidence="1">
    <location>
        <position position="1"/>
    </location>
</feature>
<dbReference type="EMBL" id="MU273676">
    <property type="protein sequence ID" value="KAI0029446.1"/>
    <property type="molecule type" value="Genomic_DNA"/>
</dbReference>
<feature type="non-terminal residue" evidence="1">
    <location>
        <position position="350"/>
    </location>
</feature>
<accession>A0ACB8QCU9</accession>
<protein>
    <submittedName>
        <fullName evidence="1">Uncharacterized protein</fullName>
    </submittedName>
</protein>
<proteinExistence type="predicted"/>
<evidence type="ECO:0000313" key="2">
    <source>
        <dbReference type="Proteomes" id="UP000814128"/>
    </source>
</evidence>